<organism evidence="1 2">
    <name type="scientific">Mycena metata</name>
    <dbReference type="NCBI Taxonomy" id="1033252"/>
    <lineage>
        <taxon>Eukaryota</taxon>
        <taxon>Fungi</taxon>
        <taxon>Dikarya</taxon>
        <taxon>Basidiomycota</taxon>
        <taxon>Agaricomycotina</taxon>
        <taxon>Agaricomycetes</taxon>
        <taxon>Agaricomycetidae</taxon>
        <taxon>Agaricales</taxon>
        <taxon>Marasmiineae</taxon>
        <taxon>Mycenaceae</taxon>
        <taxon>Mycena</taxon>
    </lineage>
</organism>
<accession>A0AAD7MEK9</accession>
<gene>
    <name evidence="1" type="ORF">B0H16DRAFT_1619925</name>
</gene>
<keyword evidence="2" id="KW-1185">Reference proteome</keyword>
<reference evidence="1" key="1">
    <citation type="submission" date="2023-03" db="EMBL/GenBank/DDBJ databases">
        <title>Massive genome expansion in bonnet fungi (Mycena s.s.) driven by repeated elements and novel gene families across ecological guilds.</title>
        <authorList>
            <consortium name="Lawrence Berkeley National Laboratory"/>
            <person name="Harder C.B."/>
            <person name="Miyauchi S."/>
            <person name="Viragh M."/>
            <person name="Kuo A."/>
            <person name="Thoen E."/>
            <person name="Andreopoulos B."/>
            <person name="Lu D."/>
            <person name="Skrede I."/>
            <person name="Drula E."/>
            <person name="Henrissat B."/>
            <person name="Morin E."/>
            <person name="Kohler A."/>
            <person name="Barry K."/>
            <person name="LaButti K."/>
            <person name="Morin E."/>
            <person name="Salamov A."/>
            <person name="Lipzen A."/>
            <person name="Mereny Z."/>
            <person name="Hegedus B."/>
            <person name="Baldrian P."/>
            <person name="Stursova M."/>
            <person name="Weitz H."/>
            <person name="Taylor A."/>
            <person name="Grigoriev I.V."/>
            <person name="Nagy L.G."/>
            <person name="Martin F."/>
            <person name="Kauserud H."/>
        </authorList>
    </citation>
    <scope>NUCLEOTIDE SEQUENCE</scope>
    <source>
        <strain evidence="1">CBHHK182m</strain>
    </source>
</reference>
<name>A0AAD7MEK9_9AGAR</name>
<proteinExistence type="predicted"/>
<dbReference type="EMBL" id="JARKIB010000335">
    <property type="protein sequence ID" value="KAJ7713810.1"/>
    <property type="molecule type" value="Genomic_DNA"/>
</dbReference>
<dbReference type="Proteomes" id="UP001215598">
    <property type="component" value="Unassembled WGS sequence"/>
</dbReference>
<evidence type="ECO:0000313" key="1">
    <source>
        <dbReference type="EMBL" id="KAJ7713810.1"/>
    </source>
</evidence>
<comment type="caution">
    <text evidence="1">The sequence shown here is derived from an EMBL/GenBank/DDBJ whole genome shotgun (WGS) entry which is preliminary data.</text>
</comment>
<sequence>MCTSTTISITSKLSKRPLSHSLSVSSCFLIWSALRCLTVHPSPPTRDLILMKSVTRTTGERKYVWDKIVALRSMQLPTTRSQTTRTRKQIYLRPECIQSPHPETRPHSPQHVHPLWTILLHPQPTPPRGTATHAPLPALQHLGRFPHLWSA</sequence>
<evidence type="ECO:0000313" key="2">
    <source>
        <dbReference type="Proteomes" id="UP001215598"/>
    </source>
</evidence>
<dbReference type="AlphaFoldDB" id="A0AAD7MEK9"/>
<protein>
    <submittedName>
        <fullName evidence="1">Uncharacterized protein</fullName>
    </submittedName>
</protein>